<dbReference type="EMBL" id="JAUHTQ010000002">
    <property type="protein sequence ID" value="MDN4492499.1"/>
    <property type="molecule type" value="Genomic_DNA"/>
</dbReference>
<dbReference type="Proteomes" id="UP001172743">
    <property type="component" value="Unassembled WGS sequence"/>
</dbReference>
<keyword evidence="3" id="KW-1185">Reference proteome</keyword>
<accession>A0ABT8GMC1</accession>
<sequence>MKTIYHCLIMWTPFILLFGLAGFGLEFLEGNKIRTSEYMGLSDLGVGYLFLKGSLAFVLYPITFLPLTFIVSKFVKPLLLKMLTFSSFGGILGVFSFFIYDSSHIDEYNLSITNSITLFGVAGLLYALVENPIRRNIKFV</sequence>
<feature type="transmembrane region" description="Helical" evidence="1">
    <location>
        <begin position="48"/>
        <end position="71"/>
    </location>
</feature>
<reference evidence="2" key="1">
    <citation type="submission" date="2023-07" db="EMBL/GenBank/DDBJ databases">
        <title>Ureibacillus sp. isolated from freshwater well.</title>
        <authorList>
            <person name="Kirdat K."/>
            <person name="Bhatt A."/>
            <person name="Teware R."/>
            <person name="Bhavsar Y."/>
            <person name="Yadav A."/>
        </authorList>
    </citation>
    <scope>NUCLEOTIDE SEQUENCE</scope>
    <source>
        <strain evidence="2">BA0131</strain>
    </source>
</reference>
<keyword evidence="1" id="KW-0472">Membrane</keyword>
<feature type="transmembrane region" description="Helical" evidence="1">
    <location>
        <begin position="112"/>
        <end position="129"/>
    </location>
</feature>
<keyword evidence="1" id="KW-0812">Transmembrane</keyword>
<keyword evidence="1" id="KW-1133">Transmembrane helix</keyword>
<gene>
    <name evidence="2" type="ORF">QYB95_03010</name>
</gene>
<evidence type="ECO:0000313" key="3">
    <source>
        <dbReference type="Proteomes" id="UP001172743"/>
    </source>
</evidence>
<organism evidence="2 3">
    <name type="scientific">Ureibacillus aquaedulcis</name>
    <dbReference type="NCBI Taxonomy" id="3058421"/>
    <lineage>
        <taxon>Bacteria</taxon>
        <taxon>Bacillati</taxon>
        <taxon>Bacillota</taxon>
        <taxon>Bacilli</taxon>
        <taxon>Bacillales</taxon>
        <taxon>Caryophanaceae</taxon>
        <taxon>Ureibacillus</taxon>
    </lineage>
</organism>
<dbReference type="RefSeq" id="WP_301136609.1">
    <property type="nucleotide sequence ID" value="NZ_JAUHTQ010000002.1"/>
</dbReference>
<evidence type="ECO:0000313" key="2">
    <source>
        <dbReference type="EMBL" id="MDN4492499.1"/>
    </source>
</evidence>
<protein>
    <submittedName>
        <fullName evidence="2">Uncharacterized protein</fullName>
    </submittedName>
</protein>
<comment type="caution">
    <text evidence="2">The sequence shown here is derived from an EMBL/GenBank/DDBJ whole genome shotgun (WGS) entry which is preliminary data.</text>
</comment>
<proteinExistence type="predicted"/>
<feature type="transmembrane region" description="Helical" evidence="1">
    <location>
        <begin position="7"/>
        <end position="28"/>
    </location>
</feature>
<evidence type="ECO:0000256" key="1">
    <source>
        <dbReference type="SAM" id="Phobius"/>
    </source>
</evidence>
<name>A0ABT8GMC1_9BACL</name>
<feature type="transmembrane region" description="Helical" evidence="1">
    <location>
        <begin position="78"/>
        <end position="100"/>
    </location>
</feature>